<dbReference type="AlphaFoldDB" id="A0A328DLT2"/>
<sequence length="96" mass="10607">MTTKEGLTVAAIGQRQRWGKWWWTVVGAVKVTNSSSPSDARTGRETMQGMAGALGLSYKHMGMFTAAKVDAMETLGWNIIDRDFLIVTSVSYHPKE</sequence>
<comment type="caution">
    <text evidence="1">The sequence shown here is derived from an EMBL/GenBank/DDBJ whole genome shotgun (WGS) entry which is preliminary data.</text>
</comment>
<dbReference type="Proteomes" id="UP000249390">
    <property type="component" value="Unassembled WGS sequence"/>
</dbReference>
<keyword evidence="2" id="KW-1185">Reference proteome</keyword>
<protein>
    <submittedName>
        <fullName evidence="1">Uncharacterized protein</fullName>
    </submittedName>
</protein>
<evidence type="ECO:0000313" key="2">
    <source>
        <dbReference type="Proteomes" id="UP000249390"/>
    </source>
</evidence>
<organism evidence="1 2">
    <name type="scientific">Cuscuta australis</name>
    <dbReference type="NCBI Taxonomy" id="267555"/>
    <lineage>
        <taxon>Eukaryota</taxon>
        <taxon>Viridiplantae</taxon>
        <taxon>Streptophyta</taxon>
        <taxon>Embryophyta</taxon>
        <taxon>Tracheophyta</taxon>
        <taxon>Spermatophyta</taxon>
        <taxon>Magnoliopsida</taxon>
        <taxon>eudicotyledons</taxon>
        <taxon>Gunneridae</taxon>
        <taxon>Pentapetalae</taxon>
        <taxon>asterids</taxon>
        <taxon>lamiids</taxon>
        <taxon>Solanales</taxon>
        <taxon>Convolvulaceae</taxon>
        <taxon>Cuscuteae</taxon>
        <taxon>Cuscuta</taxon>
        <taxon>Cuscuta subgen. Grammica</taxon>
        <taxon>Cuscuta sect. Cleistogrammica</taxon>
    </lineage>
</organism>
<dbReference type="EMBL" id="NQVE01000129">
    <property type="protein sequence ID" value="RAL45608.1"/>
    <property type="molecule type" value="Genomic_DNA"/>
</dbReference>
<accession>A0A328DLT2</accession>
<reference evidence="1 2" key="1">
    <citation type="submission" date="2018-06" db="EMBL/GenBank/DDBJ databases">
        <title>The Genome of Cuscuta australis (Dodder) Provides Insight into the Evolution of Plant Parasitism.</title>
        <authorList>
            <person name="Liu H."/>
        </authorList>
    </citation>
    <scope>NUCLEOTIDE SEQUENCE [LARGE SCALE GENOMIC DNA]</scope>
    <source>
        <strain evidence="2">cv. Yunnan</strain>
        <tissue evidence="1">Vines</tissue>
    </source>
</reference>
<proteinExistence type="predicted"/>
<evidence type="ECO:0000313" key="1">
    <source>
        <dbReference type="EMBL" id="RAL45608.1"/>
    </source>
</evidence>
<name>A0A328DLT2_9ASTE</name>
<gene>
    <name evidence="1" type="ORF">DM860_009472</name>
</gene>